<evidence type="ECO:0000313" key="2">
    <source>
        <dbReference type="EMBL" id="KKM70503.1"/>
    </source>
</evidence>
<feature type="transmembrane region" description="Helical" evidence="1">
    <location>
        <begin position="405"/>
        <end position="425"/>
    </location>
</feature>
<keyword evidence="1" id="KW-0472">Membrane</keyword>
<keyword evidence="1" id="KW-1133">Transmembrane helix</keyword>
<reference evidence="2" key="1">
    <citation type="journal article" date="2015" name="Nature">
        <title>Complex archaea that bridge the gap between prokaryotes and eukaryotes.</title>
        <authorList>
            <person name="Spang A."/>
            <person name="Saw J.H."/>
            <person name="Jorgensen S.L."/>
            <person name="Zaremba-Niedzwiedzka K."/>
            <person name="Martijn J."/>
            <person name="Lind A.E."/>
            <person name="van Eijk R."/>
            <person name="Schleper C."/>
            <person name="Guy L."/>
            <person name="Ettema T.J."/>
        </authorList>
    </citation>
    <scope>NUCLEOTIDE SEQUENCE</scope>
</reference>
<organism evidence="2">
    <name type="scientific">marine sediment metagenome</name>
    <dbReference type="NCBI Taxonomy" id="412755"/>
    <lineage>
        <taxon>unclassified sequences</taxon>
        <taxon>metagenomes</taxon>
        <taxon>ecological metagenomes</taxon>
    </lineage>
</organism>
<evidence type="ECO:0008006" key="3">
    <source>
        <dbReference type="Google" id="ProtNLM"/>
    </source>
</evidence>
<evidence type="ECO:0000256" key="1">
    <source>
        <dbReference type="SAM" id="Phobius"/>
    </source>
</evidence>
<keyword evidence="1" id="KW-0812">Transmembrane</keyword>
<dbReference type="AlphaFoldDB" id="A0A0F9JLH9"/>
<dbReference type="SUPFAM" id="SSF56281">
    <property type="entry name" value="Metallo-hydrolase/oxidoreductase"/>
    <property type="match status" value="1"/>
</dbReference>
<name>A0A0F9JLH9_9ZZZZ</name>
<dbReference type="EMBL" id="LAZR01009806">
    <property type="protein sequence ID" value="KKM70503.1"/>
    <property type="molecule type" value="Genomic_DNA"/>
</dbReference>
<dbReference type="InterPro" id="IPR036866">
    <property type="entry name" value="RibonucZ/Hydroxyglut_hydro"/>
</dbReference>
<sequence length="434" mass="51738">MLFKIYRLDTNLPIYAYSVYEDNKLKINRMKQAKTAYIATVMNIPMLYFIWDKSKLLMLDPISSPFKKVDISYYHIFRLLNEFEPNITVVNKPNDIYNYKWLFNNILVIISHAHVDHYMGLTDNTFALRKKNKKKIRLYIPKGSKKHIKSFKKGVRKENRVLRFFFPKKFVLNYIRKICKNQIGEYKSPLKKNRRVSRNITFKEVIHSDFLLHKYTLKNRSIHGGNGLTLEMNSKGNKTIFCYDLYPPFIPLSTSIFPYAKYDCLIDYYDYLIDLINKGNIHYIFWSHYKKGYGNGHSATNPHQLNEFSANINDFNNFLKDMKNRFKIFIKNRERTTPNDILILFNCLAKNNITRAYPGKKSLQNVDFNKYRRLFFKNCCLKENFTFSWNEDKIRIKGEEDLDPVPFYMVVNFIVILINIFSKIIGKKGLKKIQ</sequence>
<proteinExistence type="predicted"/>
<dbReference type="Gene3D" id="3.60.15.10">
    <property type="entry name" value="Ribonuclease Z/Hydroxyacylglutathione hydrolase-like"/>
    <property type="match status" value="1"/>
</dbReference>
<comment type="caution">
    <text evidence="2">The sequence shown here is derived from an EMBL/GenBank/DDBJ whole genome shotgun (WGS) entry which is preliminary data.</text>
</comment>
<accession>A0A0F9JLH9</accession>
<protein>
    <recommendedName>
        <fullName evidence="3">Metallo-beta-lactamase domain-containing protein</fullName>
    </recommendedName>
</protein>
<gene>
    <name evidence="2" type="ORF">LCGC14_1440060</name>
</gene>